<keyword evidence="2" id="KW-1185">Reference proteome</keyword>
<organism evidence="1 2">
    <name type="scientific">Frankliniella fusca</name>
    <dbReference type="NCBI Taxonomy" id="407009"/>
    <lineage>
        <taxon>Eukaryota</taxon>
        <taxon>Metazoa</taxon>
        <taxon>Ecdysozoa</taxon>
        <taxon>Arthropoda</taxon>
        <taxon>Hexapoda</taxon>
        <taxon>Insecta</taxon>
        <taxon>Pterygota</taxon>
        <taxon>Neoptera</taxon>
        <taxon>Paraneoptera</taxon>
        <taxon>Thysanoptera</taxon>
        <taxon>Terebrantia</taxon>
        <taxon>Thripoidea</taxon>
        <taxon>Thripidae</taxon>
        <taxon>Frankliniella</taxon>
    </lineage>
</organism>
<accession>A0AAE1HAB6</accession>
<name>A0AAE1HAB6_9NEOP</name>
<reference evidence="1" key="1">
    <citation type="submission" date="2021-07" db="EMBL/GenBank/DDBJ databases">
        <authorList>
            <person name="Catto M.A."/>
            <person name="Jacobson A."/>
            <person name="Kennedy G."/>
            <person name="Labadie P."/>
            <person name="Hunt B.G."/>
            <person name="Srinivasan R."/>
        </authorList>
    </citation>
    <scope>NUCLEOTIDE SEQUENCE</scope>
    <source>
        <strain evidence="1">PL_HMW_Pooled</strain>
        <tissue evidence="1">Head</tissue>
    </source>
</reference>
<dbReference type="AlphaFoldDB" id="A0AAE1HAB6"/>
<sequence>MSGVDSMISSVLDLLQNKFIIKGQNEVFSVSEIVSTIEQLRGQSAFEGVQTPEKLKKNMDCEQGLVEPVKVVLKQREVIKDNIVKTIDVDFAYVVPFLPSLEKILNCPEVLYCIKNPLPVKPGVFSSSLDSYFYQSHPIVKDDPHTLGIGLYADGVDLTDSASSKSGVHPVTFIYFVLFNIHPKLRSSVRAIFLLACVKSSFLKNHGYAKILDDFIKILNKLSSKEGIRIRIGNEEVVFHGIFICFCGDNPASENVGGFKESHFAAKPCRQCFVSKED</sequence>
<dbReference type="EMBL" id="JAHWGI010000769">
    <property type="protein sequence ID" value="KAK3917650.1"/>
    <property type="molecule type" value="Genomic_DNA"/>
</dbReference>
<evidence type="ECO:0000313" key="2">
    <source>
        <dbReference type="Proteomes" id="UP001219518"/>
    </source>
</evidence>
<dbReference type="Proteomes" id="UP001219518">
    <property type="component" value="Unassembled WGS sequence"/>
</dbReference>
<protein>
    <submittedName>
        <fullName evidence="1">Non-symbiotic hemoglobin</fullName>
    </submittedName>
</protein>
<comment type="caution">
    <text evidence="1">The sequence shown here is derived from an EMBL/GenBank/DDBJ whole genome shotgun (WGS) entry which is preliminary data.</text>
</comment>
<reference evidence="1" key="2">
    <citation type="journal article" date="2023" name="BMC Genomics">
        <title>Pest status, molecular evolution, and epigenetic factors derived from the genome assembly of Frankliniella fusca, a thysanopteran phytovirus vector.</title>
        <authorList>
            <person name="Catto M.A."/>
            <person name="Labadie P.E."/>
            <person name="Jacobson A.L."/>
            <person name="Kennedy G.G."/>
            <person name="Srinivasan R."/>
            <person name="Hunt B.G."/>
        </authorList>
    </citation>
    <scope>NUCLEOTIDE SEQUENCE</scope>
    <source>
        <strain evidence="1">PL_HMW_Pooled</strain>
    </source>
</reference>
<evidence type="ECO:0000313" key="1">
    <source>
        <dbReference type="EMBL" id="KAK3917650.1"/>
    </source>
</evidence>
<proteinExistence type="predicted"/>
<gene>
    <name evidence="1" type="ORF">KUF71_007129</name>
</gene>